<dbReference type="GO" id="GO:0005737">
    <property type="term" value="C:cytoplasm"/>
    <property type="evidence" value="ECO:0007669"/>
    <property type="project" value="UniProtKB-SubCell"/>
</dbReference>
<evidence type="ECO:0000259" key="5">
    <source>
        <dbReference type="Pfam" id="PF02631"/>
    </source>
</evidence>
<evidence type="ECO:0000313" key="8">
    <source>
        <dbReference type="Proteomes" id="UP001207408"/>
    </source>
</evidence>
<sequence>MDFKEALVKTSNICARQEKCISDMEKKLRDWQVEPEIQEQVINQLIKEKFIDEKRYVKFYIKDKFTFNRWGKIKIKWQLKSKNIYGSWIDEELKQIDPDEYRMALAQLLIQKRAKIKDPDPYKTKASLIRYASSRGFEPDLIYQVIEEQIKL</sequence>
<dbReference type="GO" id="GO:0006282">
    <property type="term" value="P:regulation of DNA repair"/>
    <property type="evidence" value="ECO:0007669"/>
    <property type="project" value="InterPro"/>
</dbReference>
<reference evidence="7" key="1">
    <citation type="submission" date="2022-10" db="EMBL/GenBank/DDBJ databases">
        <authorList>
            <person name="Yu W.X."/>
        </authorList>
    </citation>
    <scope>NUCLEOTIDE SEQUENCE</scope>
    <source>
        <strain evidence="7">D04</strain>
    </source>
</reference>
<dbReference type="RefSeq" id="WP_301198487.1">
    <property type="nucleotide sequence ID" value="NZ_JAPDPI010000008.1"/>
</dbReference>
<organism evidence="7 8">
    <name type="scientific">Plebeiibacterium marinum</name>
    <dbReference type="NCBI Taxonomy" id="2992111"/>
    <lineage>
        <taxon>Bacteria</taxon>
        <taxon>Pseudomonadati</taxon>
        <taxon>Bacteroidota</taxon>
        <taxon>Bacteroidia</taxon>
        <taxon>Marinilabiliales</taxon>
        <taxon>Marinilabiliaceae</taxon>
        <taxon>Plebeiibacterium</taxon>
    </lineage>
</organism>
<dbReference type="Proteomes" id="UP001207408">
    <property type="component" value="Unassembled WGS sequence"/>
</dbReference>
<accession>A0AAE3MCD7</accession>
<gene>
    <name evidence="7" type="ORF">OM074_06130</name>
</gene>
<evidence type="ECO:0000313" key="7">
    <source>
        <dbReference type="EMBL" id="MCW3805196.1"/>
    </source>
</evidence>
<dbReference type="PANTHER" id="PTHR33602">
    <property type="entry name" value="REGULATORY PROTEIN RECX FAMILY PROTEIN"/>
    <property type="match status" value="1"/>
</dbReference>
<evidence type="ECO:0000259" key="6">
    <source>
        <dbReference type="Pfam" id="PF21981"/>
    </source>
</evidence>
<dbReference type="PANTHER" id="PTHR33602:SF1">
    <property type="entry name" value="REGULATORY PROTEIN RECX FAMILY PROTEIN"/>
    <property type="match status" value="1"/>
</dbReference>
<comment type="similarity">
    <text evidence="2">Belongs to the RecX family.</text>
</comment>
<name>A0AAE3MCD7_9BACT</name>
<evidence type="ECO:0000256" key="4">
    <source>
        <dbReference type="ARBA" id="ARBA00022490"/>
    </source>
</evidence>
<dbReference type="InterPro" id="IPR003783">
    <property type="entry name" value="Regulatory_RecX"/>
</dbReference>
<dbReference type="Pfam" id="PF02631">
    <property type="entry name" value="RecX_HTH2"/>
    <property type="match status" value="1"/>
</dbReference>
<keyword evidence="8" id="KW-1185">Reference proteome</keyword>
<dbReference type="InterPro" id="IPR053924">
    <property type="entry name" value="RecX_HTH_2nd"/>
</dbReference>
<evidence type="ECO:0000256" key="3">
    <source>
        <dbReference type="ARBA" id="ARBA00018111"/>
    </source>
</evidence>
<keyword evidence="4" id="KW-0963">Cytoplasm</keyword>
<dbReference type="AlphaFoldDB" id="A0AAE3MCD7"/>
<protein>
    <recommendedName>
        <fullName evidence="3">Regulatory protein RecX</fullName>
    </recommendedName>
</protein>
<comment type="subcellular location">
    <subcellularLocation>
        <location evidence="1">Cytoplasm</location>
    </subcellularLocation>
</comment>
<proteinExistence type="inferred from homology"/>
<dbReference type="InterPro" id="IPR053925">
    <property type="entry name" value="RecX_HTH_3rd"/>
</dbReference>
<evidence type="ECO:0000256" key="2">
    <source>
        <dbReference type="ARBA" id="ARBA00009695"/>
    </source>
</evidence>
<comment type="caution">
    <text evidence="7">The sequence shown here is derived from an EMBL/GenBank/DDBJ whole genome shotgun (WGS) entry which is preliminary data.</text>
</comment>
<feature type="domain" description="RecX third three-helical" evidence="6">
    <location>
        <begin position="99"/>
        <end position="146"/>
    </location>
</feature>
<dbReference type="EMBL" id="JAPDPI010000008">
    <property type="protein sequence ID" value="MCW3805196.1"/>
    <property type="molecule type" value="Genomic_DNA"/>
</dbReference>
<dbReference type="Pfam" id="PF21981">
    <property type="entry name" value="RecX_HTH3"/>
    <property type="match status" value="1"/>
</dbReference>
<evidence type="ECO:0000256" key="1">
    <source>
        <dbReference type="ARBA" id="ARBA00004496"/>
    </source>
</evidence>
<dbReference type="InterPro" id="IPR036388">
    <property type="entry name" value="WH-like_DNA-bd_sf"/>
</dbReference>
<feature type="domain" description="RecX second three-helical" evidence="5">
    <location>
        <begin position="52"/>
        <end position="91"/>
    </location>
</feature>
<dbReference type="Gene3D" id="1.10.10.10">
    <property type="entry name" value="Winged helix-like DNA-binding domain superfamily/Winged helix DNA-binding domain"/>
    <property type="match status" value="2"/>
</dbReference>